<dbReference type="SUPFAM" id="SSF54862">
    <property type="entry name" value="4Fe-4S ferredoxins"/>
    <property type="match status" value="1"/>
</dbReference>
<dbReference type="OMA" id="RYCFSGD"/>
<dbReference type="SMART" id="SM00849">
    <property type="entry name" value="Lactamase_B"/>
    <property type="match status" value="1"/>
</dbReference>
<evidence type="ECO:0000313" key="2">
    <source>
        <dbReference type="EMBL" id="ERN09494.1"/>
    </source>
</evidence>
<name>W1PNV4_AMBTC</name>
<evidence type="ECO:0000259" key="1">
    <source>
        <dbReference type="SMART" id="SM00849"/>
    </source>
</evidence>
<dbReference type="AlphaFoldDB" id="W1PNV4"/>
<dbReference type="Pfam" id="PF00753">
    <property type="entry name" value="Lactamase_B"/>
    <property type="match status" value="1"/>
</dbReference>
<dbReference type="SUPFAM" id="SSF56281">
    <property type="entry name" value="Metallo-hydrolase/oxidoreductase"/>
    <property type="match status" value="1"/>
</dbReference>
<dbReference type="Gene3D" id="3.30.70.20">
    <property type="match status" value="1"/>
</dbReference>
<dbReference type="eggNOG" id="ENOG502QPS3">
    <property type="taxonomic scope" value="Eukaryota"/>
</dbReference>
<dbReference type="PANTHER" id="PTHR42773:SF1">
    <property type="entry name" value="METALLO-BETA-LACTAMASE FAMILY PROTEIN"/>
    <property type="match status" value="1"/>
</dbReference>
<dbReference type="PANTHER" id="PTHR42773">
    <property type="entry name" value="METALLO-BETA-LACTAMASE-RELATED"/>
    <property type="match status" value="1"/>
</dbReference>
<keyword evidence="3" id="KW-1185">Reference proteome</keyword>
<dbReference type="GO" id="GO:0046685">
    <property type="term" value="P:response to arsenic-containing substance"/>
    <property type="evidence" value="ECO:0007669"/>
    <property type="project" value="EnsemblPlants"/>
</dbReference>
<dbReference type="Gramene" id="ERN09494">
    <property type="protein sequence ID" value="ERN09494"/>
    <property type="gene ID" value="AMTR_s00029p00114850"/>
</dbReference>
<sequence>MESSFSSSQIRASFPANRSCRKKDFGRKFPGFFNVKAASKLSKQRRPQNIEGEFYVDERCIDCDTCRWMAPQVFKRIDEQAAVYKQPLHGEERRKALQALLSCPTSSIHTESPPYDIQEVQRTFPIPIDGKKLPGVYYCGYHSEKSFGATSYLIVHPEGNIMVDSPRYTEHLAKRIEMLGGARYMFLTHRDDVADHAKWSRRLRCDRILHSLEVQIDTADVEMKLDGDGPWTVGPDFEIICTPGHTEGSSCLFYKPMKTLFTGDHIAARSDKSFSIFEMYNCDSVITQLDNVQKLLELDFLWILPGHGRRAEFKDTNEKNSALIHFLADKGHF</sequence>
<gene>
    <name evidence="2" type="ORF">AMTR_s00029p00114850</name>
</gene>
<proteinExistence type="predicted"/>
<organism evidence="2 3">
    <name type="scientific">Amborella trichopoda</name>
    <dbReference type="NCBI Taxonomy" id="13333"/>
    <lineage>
        <taxon>Eukaryota</taxon>
        <taxon>Viridiplantae</taxon>
        <taxon>Streptophyta</taxon>
        <taxon>Embryophyta</taxon>
        <taxon>Tracheophyta</taxon>
        <taxon>Spermatophyta</taxon>
        <taxon>Magnoliopsida</taxon>
        <taxon>Amborellales</taxon>
        <taxon>Amborellaceae</taxon>
        <taxon>Amborella</taxon>
    </lineage>
</organism>
<protein>
    <recommendedName>
        <fullName evidence="1">Metallo-beta-lactamase domain-containing protein</fullName>
    </recommendedName>
</protein>
<dbReference type="Pfam" id="PF13370">
    <property type="entry name" value="Fer4_13"/>
    <property type="match status" value="1"/>
</dbReference>
<dbReference type="InterPro" id="IPR001279">
    <property type="entry name" value="Metallo-B-lactamas"/>
</dbReference>
<dbReference type="Proteomes" id="UP000017836">
    <property type="component" value="Unassembled WGS sequence"/>
</dbReference>
<dbReference type="STRING" id="13333.W1PNV4"/>
<dbReference type="CDD" id="cd07727">
    <property type="entry name" value="YmaE-like_MBL-fold"/>
    <property type="match status" value="1"/>
</dbReference>
<dbReference type="HOGENOM" id="CLU_056853_1_0_1"/>
<dbReference type="EMBL" id="KI392980">
    <property type="protein sequence ID" value="ERN09494.1"/>
    <property type="molecule type" value="Genomic_DNA"/>
</dbReference>
<dbReference type="Gene3D" id="3.60.15.10">
    <property type="entry name" value="Ribonuclease Z/Hydroxyacylglutathione hydrolase-like"/>
    <property type="match status" value="1"/>
</dbReference>
<dbReference type="GO" id="GO:0019904">
    <property type="term" value="F:protein domain specific binding"/>
    <property type="evidence" value="ECO:0007669"/>
    <property type="project" value="EnsemblPlants"/>
</dbReference>
<feature type="domain" description="Metallo-beta-lactamase" evidence="1">
    <location>
        <begin position="148"/>
        <end position="307"/>
    </location>
</feature>
<accession>W1PNV4</accession>
<evidence type="ECO:0000313" key="3">
    <source>
        <dbReference type="Proteomes" id="UP000017836"/>
    </source>
</evidence>
<reference evidence="3" key="1">
    <citation type="journal article" date="2013" name="Science">
        <title>The Amborella genome and the evolution of flowering plants.</title>
        <authorList>
            <consortium name="Amborella Genome Project"/>
        </authorList>
    </citation>
    <scope>NUCLEOTIDE SEQUENCE [LARGE SCALE GENOMIC DNA]</scope>
</reference>
<dbReference type="InterPro" id="IPR036866">
    <property type="entry name" value="RibonucZ/Hydroxyglut_hydro"/>
</dbReference>